<gene>
    <name evidence="2" type="ORF">QE152_g37416</name>
</gene>
<evidence type="ECO:0000256" key="1">
    <source>
        <dbReference type="SAM" id="MobiDB-lite"/>
    </source>
</evidence>
<sequence>MTTARTVGKSYTPQDIMPILKAGPRQNRIQKRGKTMILTATQNLNDLKTSSTTKNVKPSSARRKLLLNENLRSKKPEKVGDSSSSDGDVNEDLCQESSDSEDNSRLGILS</sequence>
<evidence type="ECO:0000313" key="2">
    <source>
        <dbReference type="EMBL" id="KAK9686142.1"/>
    </source>
</evidence>
<name>A0AAW1IAK0_POPJA</name>
<reference evidence="2 3" key="1">
    <citation type="journal article" date="2024" name="BMC Genomics">
        <title>De novo assembly and annotation of Popillia japonica's genome with initial clues to its potential as an invasive pest.</title>
        <authorList>
            <person name="Cucini C."/>
            <person name="Boschi S."/>
            <person name="Funari R."/>
            <person name="Cardaioli E."/>
            <person name="Iannotti N."/>
            <person name="Marturano G."/>
            <person name="Paoli F."/>
            <person name="Bruttini M."/>
            <person name="Carapelli A."/>
            <person name="Frati F."/>
            <person name="Nardi F."/>
        </authorList>
    </citation>
    <scope>NUCLEOTIDE SEQUENCE [LARGE SCALE GENOMIC DNA]</scope>
    <source>
        <strain evidence="2">DMR45628</strain>
    </source>
</reference>
<feature type="compositionally biased region" description="Polar residues" evidence="1">
    <location>
        <begin position="46"/>
        <end position="58"/>
    </location>
</feature>
<feature type="compositionally biased region" description="Acidic residues" evidence="1">
    <location>
        <begin position="88"/>
        <end position="101"/>
    </location>
</feature>
<protein>
    <submittedName>
        <fullName evidence="2">Uncharacterized protein</fullName>
    </submittedName>
</protein>
<dbReference type="Proteomes" id="UP001458880">
    <property type="component" value="Unassembled WGS sequence"/>
</dbReference>
<feature type="region of interest" description="Disordered" evidence="1">
    <location>
        <begin position="46"/>
        <end position="110"/>
    </location>
</feature>
<comment type="caution">
    <text evidence="2">The sequence shown here is derived from an EMBL/GenBank/DDBJ whole genome shotgun (WGS) entry which is preliminary data.</text>
</comment>
<feature type="compositionally biased region" description="Basic and acidic residues" evidence="1">
    <location>
        <begin position="71"/>
        <end position="80"/>
    </location>
</feature>
<proteinExistence type="predicted"/>
<dbReference type="AlphaFoldDB" id="A0AAW1IAK0"/>
<accession>A0AAW1IAK0</accession>
<evidence type="ECO:0000313" key="3">
    <source>
        <dbReference type="Proteomes" id="UP001458880"/>
    </source>
</evidence>
<keyword evidence="3" id="KW-1185">Reference proteome</keyword>
<organism evidence="2 3">
    <name type="scientific">Popillia japonica</name>
    <name type="common">Japanese beetle</name>
    <dbReference type="NCBI Taxonomy" id="7064"/>
    <lineage>
        <taxon>Eukaryota</taxon>
        <taxon>Metazoa</taxon>
        <taxon>Ecdysozoa</taxon>
        <taxon>Arthropoda</taxon>
        <taxon>Hexapoda</taxon>
        <taxon>Insecta</taxon>
        <taxon>Pterygota</taxon>
        <taxon>Neoptera</taxon>
        <taxon>Endopterygota</taxon>
        <taxon>Coleoptera</taxon>
        <taxon>Polyphaga</taxon>
        <taxon>Scarabaeiformia</taxon>
        <taxon>Scarabaeidae</taxon>
        <taxon>Rutelinae</taxon>
        <taxon>Popillia</taxon>
    </lineage>
</organism>
<dbReference type="EMBL" id="JASPKY010000727">
    <property type="protein sequence ID" value="KAK9686142.1"/>
    <property type="molecule type" value="Genomic_DNA"/>
</dbReference>